<feature type="domain" description="AB hydrolase-1" evidence="1">
    <location>
        <begin position="61"/>
        <end position="310"/>
    </location>
</feature>
<dbReference type="EMBL" id="VFPS01000004">
    <property type="protein sequence ID" value="TQM95068.1"/>
    <property type="molecule type" value="Genomic_DNA"/>
</dbReference>
<dbReference type="Pfam" id="PF12697">
    <property type="entry name" value="Abhydrolase_6"/>
    <property type="match status" value="1"/>
</dbReference>
<dbReference type="GO" id="GO:0046464">
    <property type="term" value="P:acylglycerol catabolic process"/>
    <property type="evidence" value="ECO:0007669"/>
    <property type="project" value="TreeGrafter"/>
</dbReference>
<proteinExistence type="predicted"/>
<dbReference type="PANTHER" id="PTHR43798:SF33">
    <property type="entry name" value="HYDROLASE, PUTATIVE (AFU_ORTHOLOGUE AFUA_2G14860)-RELATED"/>
    <property type="match status" value="1"/>
</dbReference>
<protein>
    <submittedName>
        <fullName evidence="2">Pimeloyl-ACP methyl ester carboxylesterase</fullName>
    </submittedName>
</protein>
<dbReference type="SUPFAM" id="SSF53474">
    <property type="entry name" value="alpha/beta-Hydrolases"/>
    <property type="match status" value="1"/>
</dbReference>
<evidence type="ECO:0000313" key="3">
    <source>
        <dbReference type="Proteomes" id="UP000319804"/>
    </source>
</evidence>
<organism evidence="2 3">
    <name type="scientific">Microbacterium lacticum</name>
    <dbReference type="NCBI Taxonomy" id="33885"/>
    <lineage>
        <taxon>Bacteria</taxon>
        <taxon>Bacillati</taxon>
        <taxon>Actinomycetota</taxon>
        <taxon>Actinomycetes</taxon>
        <taxon>Micrococcales</taxon>
        <taxon>Microbacteriaceae</taxon>
        <taxon>Microbacterium</taxon>
    </lineage>
</organism>
<dbReference type="InterPro" id="IPR050266">
    <property type="entry name" value="AB_hydrolase_sf"/>
</dbReference>
<sequence>MHHNGGMDAQFPYLSAQAAELGVTAPPARRLSFALPDGRTVSALQYGDAASGTFPSPVVTFLHGAGLNAHTWDTTVLALGLPALALDLPGHGDSSWRDDAAYVGATLAADIAPAIAEWTDAPQVLVGQSLGGLTAAALAATHPELVRALVIVEITPGIDPNGDAAQIGAFFAGPTDWASRDELVDRALAFGLGGTREAATRGVFQNSRVRPDGRVEWKHHFAHLANALAADPAAAASAEAQQQAIRGALSASGWDDLAAVTVPITLVRGERGFVTEGDAADFVARVPQASVLTVPSGHNVQEELPAPLAALVFDIADA</sequence>
<dbReference type="GO" id="GO:0016020">
    <property type="term" value="C:membrane"/>
    <property type="evidence" value="ECO:0007669"/>
    <property type="project" value="TreeGrafter"/>
</dbReference>
<name>A0A543KJ06_9MICO</name>
<dbReference type="Gene3D" id="3.40.50.1820">
    <property type="entry name" value="alpha/beta hydrolase"/>
    <property type="match status" value="1"/>
</dbReference>
<dbReference type="PANTHER" id="PTHR43798">
    <property type="entry name" value="MONOACYLGLYCEROL LIPASE"/>
    <property type="match status" value="1"/>
</dbReference>
<gene>
    <name evidence="2" type="ORF">FHX68_2403</name>
</gene>
<accession>A0A543KJ06</accession>
<dbReference type="PRINTS" id="PR00111">
    <property type="entry name" value="ABHYDROLASE"/>
</dbReference>
<dbReference type="Proteomes" id="UP000319804">
    <property type="component" value="Unassembled WGS sequence"/>
</dbReference>
<dbReference type="AlphaFoldDB" id="A0A543KJ06"/>
<keyword evidence="3" id="KW-1185">Reference proteome</keyword>
<dbReference type="InterPro" id="IPR000073">
    <property type="entry name" value="AB_hydrolase_1"/>
</dbReference>
<evidence type="ECO:0000259" key="1">
    <source>
        <dbReference type="Pfam" id="PF12697"/>
    </source>
</evidence>
<reference evidence="2 3" key="1">
    <citation type="submission" date="2019-06" db="EMBL/GenBank/DDBJ databases">
        <title>Sequencing the genomes of 1000 actinobacteria strains.</title>
        <authorList>
            <person name="Klenk H.-P."/>
        </authorList>
    </citation>
    <scope>NUCLEOTIDE SEQUENCE [LARGE SCALE GENOMIC DNA]</scope>
    <source>
        <strain evidence="2 3">DSM 20427</strain>
    </source>
</reference>
<dbReference type="InterPro" id="IPR029058">
    <property type="entry name" value="AB_hydrolase_fold"/>
</dbReference>
<evidence type="ECO:0000313" key="2">
    <source>
        <dbReference type="EMBL" id="TQM95068.1"/>
    </source>
</evidence>
<dbReference type="GO" id="GO:0047372">
    <property type="term" value="F:monoacylglycerol lipase activity"/>
    <property type="evidence" value="ECO:0007669"/>
    <property type="project" value="TreeGrafter"/>
</dbReference>
<comment type="caution">
    <text evidence="2">The sequence shown here is derived from an EMBL/GenBank/DDBJ whole genome shotgun (WGS) entry which is preliminary data.</text>
</comment>